<sequence>MNVAHGSGWTVSSTTRKWKKSPRWCCSSFGRDTISVRSSNFQLLKKTVNGWFFIEEQTVGSPPTLLDQDRTEDSDDEDSLESS</sequence>
<feature type="region of interest" description="Disordered" evidence="1">
    <location>
        <begin position="1"/>
        <end position="20"/>
    </location>
</feature>
<dbReference type="Proteomes" id="UP000053144">
    <property type="component" value="Chromosome 5"/>
</dbReference>
<protein>
    <submittedName>
        <fullName evidence="2">Uncharacterized protein</fullName>
    </submittedName>
</protein>
<dbReference type="AlphaFoldDB" id="A0A0L9UJS6"/>
<gene>
    <name evidence="2" type="ORF">LR48_Vigan05g060200</name>
</gene>
<evidence type="ECO:0000256" key="1">
    <source>
        <dbReference type="SAM" id="MobiDB-lite"/>
    </source>
</evidence>
<proteinExistence type="predicted"/>
<accession>A0A0L9UJS6</accession>
<reference evidence="3" key="1">
    <citation type="journal article" date="2015" name="Proc. Natl. Acad. Sci. U.S.A.">
        <title>Genome sequencing of adzuki bean (Vigna angularis) provides insight into high starch and low fat accumulation and domestication.</title>
        <authorList>
            <person name="Yang K."/>
            <person name="Tian Z."/>
            <person name="Chen C."/>
            <person name="Luo L."/>
            <person name="Zhao B."/>
            <person name="Wang Z."/>
            <person name="Yu L."/>
            <person name="Li Y."/>
            <person name="Sun Y."/>
            <person name="Li W."/>
            <person name="Chen Y."/>
            <person name="Li Y."/>
            <person name="Zhang Y."/>
            <person name="Ai D."/>
            <person name="Zhao J."/>
            <person name="Shang C."/>
            <person name="Ma Y."/>
            <person name="Wu B."/>
            <person name="Wang M."/>
            <person name="Gao L."/>
            <person name="Sun D."/>
            <person name="Zhang P."/>
            <person name="Guo F."/>
            <person name="Wang W."/>
            <person name="Li Y."/>
            <person name="Wang J."/>
            <person name="Varshney R.K."/>
            <person name="Wang J."/>
            <person name="Ling H.Q."/>
            <person name="Wan P."/>
        </authorList>
    </citation>
    <scope>NUCLEOTIDE SEQUENCE</scope>
    <source>
        <strain evidence="3">cv. Jingnong 6</strain>
    </source>
</reference>
<evidence type="ECO:0000313" key="3">
    <source>
        <dbReference type="Proteomes" id="UP000053144"/>
    </source>
</evidence>
<name>A0A0L9UJS6_PHAAN</name>
<feature type="compositionally biased region" description="Acidic residues" evidence="1">
    <location>
        <begin position="70"/>
        <end position="83"/>
    </location>
</feature>
<evidence type="ECO:0000313" key="2">
    <source>
        <dbReference type="EMBL" id="KOM42998.1"/>
    </source>
</evidence>
<organism evidence="2 3">
    <name type="scientific">Phaseolus angularis</name>
    <name type="common">Azuki bean</name>
    <name type="synonym">Vigna angularis</name>
    <dbReference type="NCBI Taxonomy" id="3914"/>
    <lineage>
        <taxon>Eukaryota</taxon>
        <taxon>Viridiplantae</taxon>
        <taxon>Streptophyta</taxon>
        <taxon>Embryophyta</taxon>
        <taxon>Tracheophyta</taxon>
        <taxon>Spermatophyta</taxon>
        <taxon>Magnoliopsida</taxon>
        <taxon>eudicotyledons</taxon>
        <taxon>Gunneridae</taxon>
        <taxon>Pentapetalae</taxon>
        <taxon>rosids</taxon>
        <taxon>fabids</taxon>
        <taxon>Fabales</taxon>
        <taxon>Fabaceae</taxon>
        <taxon>Papilionoideae</taxon>
        <taxon>50 kb inversion clade</taxon>
        <taxon>NPAAA clade</taxon>
        <taxon>indigoferoid/millettioid clade</taxon>
        <taxon>Phaseoleae</taxon>
        <taxon>Vigna</taxon>
    </lineage>
</organism>
<dbReference type="EMBL" id="CM003375">
    <property type="protein sequence ID" value="KOM42998.1"/>
    <property type="molecule type" value="Genomic_DNA"/>
</dbReference>
<feature type="region of interest" description="Disordered" evidence="1">
    <location>
        <begin position="61"/>
        <end position="83"/>
    </location>
</feature>
<dbReference type="Gramene" id="KOM42998">
    <property type="protein sequence ID" value="KOM42998"/>
    <property type="gene ID" value="LR48_Vigan05g060200"/>
</dbReference>